<dbReference type="Pfam" id="PF13374">
    <property type="entry name" value="TPR_10"/>
    <property type="match status" value="1"/>
</dbReference>
<reference evidence="1" key="1">
    <citation type="submission" date="2021-04" db="EMBL/GenBank/DDBJ databases">
        <title>Pseudonocardia sp. nov., isolated from sandy soil of mangrove forest.</title>
        <authorList>
            <person name="Zan Z."/>
            <person name="Huang R."/>
            <person name="Liu W."/>
        </authorList>
    </citation>
    <scope>NUCLEOTIDE SEQUENCE</scope>
    <source>
        <strain evidence="1">S2-4</strain>
    </source>
</reference>
<dbReference type="SUPFAM" id="SSF48452">
    <property type="entry name" value="TPR-like"/>
    <property type="match status" value="1"/>
</dbReference>
<dbReference type="EMBL" id="JAGSOV010000075">
    <property type="protein sequence ID" value="MCO1660014.1"/>
    <property type="molecule type" value="Genomic_DNA"/>
</dbReference>
<evidence type="ECO:0000313" key="1">
    <source>
        <dbReference type="EMBL" id="MCO1660014.1"/>
    </source>
</evidence>
<evidence type="ECO:0000313" key="2">
    <source>
        <dbReference type="Proteomes" id="UP001165283"/>
    </source>
</evidence>
<dbReference type="Gene3D" id="1.25.40.10">
    <property type="entry name" value="Tetratricopeptide repeat domain"/>
    <property type="match status" value="1"/>
</dbReference>
<sequence>MDPSATVTDCEHVLARALAGLGENHPDTLAARSTLATLYRRARRYDDASTQLEELRNGLRATLGGEDEQTLEARQRLAFAYRLADRLTEAEREYQAVVEGRARTLGATHPDTLVAEEHLAAVRRRRWHEIVG</sequence>
<dbReference type="PANTHER" id="PTHR46082:SF6">
    <property type="entry name" value="AAA+ ATPASE DOMAIN-CONTAINING PROTEIN-RELATED"/>
    <property type="match status" value="1"/>
</dbReference>
<name>A0ABT1AB21_9PSEU</name>
<protein>
    <submittedName>
        <fullName evidence="1">Tetratricopeptide repeat protein</fullName>
    </submittedName>
</protein>
<dbReference type="InterPro" id="IPR053137">
    <property type="entry name" value="NLR-like"/>
</dbReference>
<accession>A0ABT1AB21</accession>
<dbReference type="Proteomes" id="UP001165283">
    <property type="component" value="Unassembled WGS sequence"/>
</dbReference>
<dbReference type="Pfam" id="PF13424">
    <property type="entry name" value="TPR_12"/>
    <property type="match status" value="1"/>
</dbReference>
<comment type="caution">
    <text evidence="1">The sequence shown here is derived from an EMBL/GenBank/DDBJ whole genome shotgun (WGS) entry which is preliminary data.</text>
</comment>
<proteinExistence type="predicted"/>
<dbReference type="PANTHER" id="PTHR46082">
    <property type="entry name" value="ATP/GTP-BINDING PROTEIN-RELATED"/>
    <property type="match status" value="1"/>
</dbReference>
<gene>
    <name evidence="1" type="ORF">KDL28_33650</name>
</gene>
<dbReference type="RefSeq" id="WP_252445225.1">
    <property type="nucleotide sequence ID" value="NZ_JAGSOV010000075.1"/>
</dbReference>
<organism evidence="1 2">
    <name type="scientific">Pseudonocardia humida</name>
    <dbReference type="NCBI Taxonomy" id="2800819"/>
    <lineage>
        <taxon>Bacteria</taxon>
        <taxon>Bacillati</taxon>
        <taxon>Actinomycetota</taxon>
        <taxon>Actinomycetes</taxon>
        <taxon>Pseudonocardiales</taxon>
        <taxon>Pseudonocardiaceae</taxon>
        <taxon>Pseudonocardia</taxon>
    </lineage>
</organism>
<dbReference type="InterPro" id="IPR011990">
    <property type="entry name" value="TPR-like_helical_dom_sf"/>
</dbReference>
<keyword evidence="2" id="KW-1185">Reference proteome</keyword>